<dbReference type="AlphaFoldDB" id="A0A9Q0X8F2"/>
<proteinExistence type="predicted"/>
<reference evidence="2" key="1">
    <citation type="journal article" date="2023" name="DNA Res.">
        <title>Chromosome-level genome assembly of Phrynocephalus forsythii using third-generation DNA sequencing and Hi-C analysis.</title>
        <authorList>
            <person name="Qi Y."/>
            <person name="Zhao W."/>
            <person name="Zhao Y."/>
            <person name="Niu C."/>
            <person name="Cao S."/>
            <person name="Zhang Y."/>
        </authorList>
    </citation>
    <scope>NUCLEOTIDE SEQUENCE</scope>
    <source>
        <tissue evidence="2">Muscle</tissue>
    </source>
</reference>
<feature type="region of interest" description="Disordered" evidence="1">
    <location>
        <begin position="1"/>
        <end position="25"/>
    </location>
</feature>
<organism evidence="2 3">
    <name type="scientific">Phrynocephalus forsythii</name>
    <dbReference type="NCBI Taxonomy" id="171643"/>
    <lineage>
        <taxon>Eukaryota</taxon>
        <taxon>Metazoa</taxon>
        <taxon>Chordata</taxon>
        <taxon>Craniata</taxon>
        <taxon>Vertebrata</taxon>
        <taxon>Euteleostomi</taxon>
        <taxon>Lepidosauria</taxon>
        <taxon>Squamata</taxon>
        <taxon>Bifurcata</taxon>
        <taxon>Unidentata</taxon>
        <taxon>Episquamata</taxon>
        <taxon>Toxicofera</taxon>
        <taxon>Iguania</taxon>
        <taxon>Acrodonta</taxon>
        <taxon>Agamidae</taxon>
        <taxon>Agaminae</taxon>
        <taxon>Phrynocephalus</taxon>
    </lineage>
</organism>
<gene>
    <name evidence="2" type="ORF">JRQ81_000054</name>
</gene>
<feature type="compositionally biased region" description="Polar residues" evidence="1">
    <location>
        <begin position="78"/>
        <end position="88"/>
    </location>
</feature>
<feature type="non-terminal residue" evidence="2">
    <location>
        <position position="101"/>
    </location>
</feature>
<accession>A0A9Q0X8F2</accession>
<name>A0A9Q0X8F2_9SAUR</name>
<comment type="caution">
    <text evidence="2">The sequence shown here is derived from an EMBL/GenBank/DDBJ whole genome shotgun (WGS) entry which is preliminary data.</text>
</comment>
<evidence type="ECO:0000256" key="1">
    <source>
        <dbReference type="SAM" id="MobiDB-lite"/>
    </source>
</evidence>
<sequence>RQEGSEGGDRGGSGGGGGGGGARGCGVVSYFAANGGFEFRGGLSCAPPGLPPRRCPPRPRSGSASSAPPRRRSLQWKPASSTASSGGQPASCAATRLQPSS</sequence>
<protein>
    <submittedName>
        <fullName evidence="2">Uncharacterized protein</fullName>
    </submittedName>
</protein>
<evidence type="ECO:0000313" key="2">
    <source>
        <dbReference type="EMBL" id="KAJ7302045.1"/>
    </source>
</evidence>
<evidence type="ECO:0000313" key="3">
    <source>
        <dbReference type="Proteomes" id="UP001142489"/>
    </source>
</evidence>
<keyword evidence="3" id="KW-1185">Reference proteome</keyword>
<feature type="region of interest" description="Disordered" evidence="1">
    <location>
        <begin position="47"/>
        <end position="101"/>
    </location>
</feature>
<dbReference type="EMBL" id="JAPFRF010000154">
    <property type="protein sequence ID" value="KAJ7302045.1"/>
    <property type="molecule type" value="Genomic_DNA"/>
</dbReference>
<feature type="compositionally biased region" description="Gly residues" evidence="1">
    <location>
        <begin position="10"/>
        <end position="24"/>
    </location>
</feature>
<dbReference type="Proteomes" id="UP001142489">
    <property type="component" value="Unassembled WGS sequence"/>
</dbReference>